<organism evidence="1 2">
    <name type="scientific">Roseobacter phage CRP-227</name>
    <dbReference type="NCBI Taxonomy" id="3072847"/>
    <lineage>
        <taxon>Viruses</taxon>
        <taxon>Duplodnaviria</taxon>
        <taxon>Heunggongvirae</taxon>
        <taxon>Uroviricota</taxon>
        <taxon>Caudoviricetes</taxon>
        <taxon>Autographivirales</taxon>
        <taxon>Autographivirales incertae sedis</taxon>
        <taxon>Dynamenevirus</taxon>
        <taxon>Dynamenevirus CRP227</taxon>
    </lineage>
</organism>
<gene>
    <name evidence="1" type="ORF">CRP227_gp3</name>
</gene>
<evidence type="ECO:0000313" key="2">
    <source>
        <dbReference type="Proteomes" id="UP001304490"/>
    </source>
</evidence>
<dbReference type="EMBL" id="OR420746">
    <property type="protein sequence ID" value="WMM95466.1"/>
    <property type="molecule type" value="Genomic_DNA"/>
</dbReference>
<dbReference type="Proteomes" id="UP001304490">
    <property type="component" value="Segment"/>
</dbReference>
<proteinExistence type="predicted"/>
<keyword evidence="2" id="KW-1185">Reference proteome</keyword>
<reference evidence="1 2" key="1">
    <citation type="submission" date="2023-08" db="EMBL/GenBank/DDBJ databases">
        <authorList>
            <person name="Du S."/>
            <person name="Wu Z."/>
            <person name="Wu Y."/>
            <person name="Yang M."/>
            <person name="Shao J."/>
            <person name="Liu H."/>
            <person name="Zhao Y."/>
            <person name="Zhang Z."/>
        </authorList>
    </citation>
    <scope>NUCLEOTIDE SEQUENCE [LARGE SCALE GENOMIC DNA]</scope>
</reference>
<sequence>MTMTFIKTPAEAKAFLRRKGTKVALQVAFDGEYIFAEKADFIAYFLTGPSFVDYDGNELLEDVYTHGEGLLVLHIPAGTRVGVAQ</sequence>
<accession>A0AAX3ZX42</accession>
<name>A0AAX3ZX42_9CAUD</name>
<protein>
    <submittedName>
        <fullName evidence="1">Uncharacterized protein</fullName>
    </submittedName>
</protein>
<evidence type="ECO:0000313" key="1">
    <source>
        <dbReference type="EMBL" id="WMM95466.1"/>
    </source>
</evidence>